<evidence type="ECO:0000313" key="2">
    <source>
        <dbReference type="Proteomes" id="UP001626550"/>
    </source>
</evidence>
<evidence type="ECO:0000313" key="1">
    <source>
        <dbReference type="EMBL" id="KAL3316576.1"/>
    </source>
</evidence>
<proteinExistence type="predicted"/>
<organism evidence="1 2">
    <name type="scientific">Cichlidogyrus casuarinus</name>
    <dbReference type="NCBI Taxonomy" id="1844966"/>
    <lineage>
        <taxon>Eukaryota</taxon>
        <taxon>Metazoa</taxon>
        <taxon>Spiralia</taxon>
        <taxon>Lophotrochozoa</taxon>
        <taxon>Platyhelminthes</taxon>
        <taxon>Monogenea</taxon>
        <taxon>Monopisthocotylea</taxon>
        <taxon>Dactylogyridea</taxon>
        <taxon>Ancyrocephalidae</taxon>
        <taxon>Cichlidogyrus</taxon>
    </lineage>
</organism>
<name>A0ABD2QAJ3_9PLAT</name>
<accession>A0ABD2QAJ3</accession>
<dbReference type="Proteomes" id="UP001626550">
    <property type="component" value="Unassembled WGS sequence"/>
</dbReference>
<sequence>MVTEDVTTNLLLEMIAAGVGALTGVATSDGGLRATTEQRGGGLYLHHVVGLPRDSGRGCDPGRAHRIDNVASRI</sequence>
<keyword evidence="2" id="KW-1185">Reference proteome</keyword>
<dbReference type="AlphaFoldDB" id="A0ABD2QAJ3"/>
<comment type="caution">
    <text evidence="1">The sequence shown here is derived from an EMBL/GenBank/DDBJ whole genome shotgun (WGS) entry which is preliminary data.</text>
</comment>
<dbReference type="EMBL" id="JBJKFK010000518">
    <property type="protein sequence ID" value="KAL3316576.1"/>
    <property type="molecule type" value="Genomic_DNA"/>
</dbReference>
<protein>
    <submittedName>
        <fullName evidence="1">Uncharacterized protein</fullName>
    </submittedName>
</protein>
<gene>
    <name evidence="1" type="ORF">Ciccas_004780</name>
</gene>
<reference evidence="1 2" key="1">
    <citation type="submission" date="2024-11" db="EMBL/GenBank/DDBJ databases">
        <title>Adaptive evolution of stress response genes in parasites aligns with host niche diversity.</title>
        <authorList>
            <person name="Hahn C."/>
            <person name="Resl P."/>
        </authorList>
    </citation>
    <scope>NUCLEOTIDE SEQUENCE [LARGE SCALE GENOMIC DNA]</scope>
    <source>
        <strain evidence="1">EGGRZ-B1_66</strain>
        <tissue evidence="1">Body</tissue>
    </source>
</reference>